<reference evidence="14 15" key="1">
    <citation type="journal article" date="2011" name="Stand. Genomic Sci.">
        <title>Draft genome sequence of Caminibacter mediatlanticus strain TB-2, an epsilonproteobacterium isolated from a deep-sea hydrothermal vent.</title>
        <authorList>
            <person name="Giovannelli D."/>
            <person name="Ferriera S."/>
            <person name="Johnson J."/>
            <person name="Kravitz S."/>
            <person name="Perez-Rodriguez I."/>
            <person name="Ricci J."/>
            <person name="O'Brien C."/>
            <person name="Voordeckers J.W."/>
            <person name="Bini E."/>
            <person name="Vetriani C."/>
        </authorList>
    </citation>
    <scope>NUCLEOTIDE SEQUENCE [LARGE SCALE GENOMIC DNA]</scope>
    <source>
        <strain evidence="14 15">TB-2</strain>
    </source>
</reference>
<dbReference type="InterPro" id="IPR029144">
    <property type="entry name" value="Thr_synth_N"/>
</dbReference>
<evidence type="ECO:0000256" key="10">
    <source>
        <dbReference type="NCBIfam" id="TIGR00260"/>
    </source>
</evidence>
<dbReference type="Pfam" id="PF00291">
    <property type="entry name" value="PALP"/>
    <property type="match status" value="1"/>
</dbReference>
<dbReference type="GO" id="GO:0009088">
    <property type="term" value="P:threonine biosynthetic process"/>
    <property type="evidence" value="ECO:0007669"/>
    <property type="project" value="UniProtKB-UniRule"/>
</dbReference>
<dbReference type="EMBL" id="ABCJ01000002">
    <property type="protein sequence ID" value="EDM23871.1"/>
    <property type="molecule type" value="Genomic_DNA"/>
</dbReference>
<evidence type="ECO:0000256" key="11">
    <source>
        <dbReference type="PIRSR" id="PIRSR604450-51"/>
    </source>
</evidence>
<dbReference type="InterPro" id="IPR004450">
    <property type="entry name" value="Thr_synthase-like"/>
</dbReference>
<evidence type="ECO:0000256" key="2">
    <source>
        <dbReference type="ARBA" id="ARBA00004979"/>
    </source>
</evidence>
<dbReference type="Gene3D" id="3.40.50.1100">
    <property type="match status" value="2"/>
</dbReference>
<comment type="cofactor">
    <cofactor evidence="1 11">
        <name>pyridoxal 5'-phosphate</name>
        <dbReference type="ChEBI" id="CHEBI:597326"/>
    </cofactor>
</comment>
<dbReference type="EC" id="4.2.3.1" evidence="4 10"/>
<keyword evidence="6" id="KW-0028">Amino-acid biosynthesis</keyword>
<dbReference type="GO" id="GO:0004795">
    <property type="term" value="F:threonine synthase activity"/>
    <property type="evidence" value="ECO:0007669"/>
    <property type="project" value="UniProtKB-UniRule"/>
</dbReference>
<evidence type="ECO:0000259" key="12">
    <source>
        <dbReference type="Pfam" id="PF00291"/>
    </source>
</evidence>
<sequence>MKFIGTRGTDSKKTFSEVILNPAAPNGGLYVPEKLPTINENFLIRLYDDRDERSYSSVARAILSLFKIDIEKDLIEKALYTYLKNFDADEVVPVVRIDENLAVSELWHGPTRAFKDMALQPFGVILSALAQKRDENYLIMAATSGDTGPATLKTFENKENIKVVCIYPHNGTSEVQKLQMVTTSAKNEKVLGILGDFDDAQSALKSLLKDEEFRDTLNKSGIKLSAANSVNFGRIIFQIIYHLWSYLKLLEFNEIKLGEKIDVVIPSGNFGNALGAYYAKKMGLPIDKIVIASNRNNVLYELIKYGKYDLRDKKLIKTISPAMDILKSSNVERMLFDKFGEKRTTELMKFLEERGFFELNGDEIKEIQKDFEADFATDAESEEMIRKYAKKNYIIDPHTATALKAYEYLKEKNKIKNYAVVYSTAEWTKFAPSIYYALTGEDIDREIAEIEENSISDKDAIVYIETHYGVKAPNVIRELFNKEIVNENIIDKSKIKEEILNFLKK</sequence>
<keyword evidence="7" id="KW-0791">Threonine biosynthesis</keyword>
<dbReference type="RefSeq" id="WP_007473800.1">
    <property type="nucleotide sequence ID" value="NZ_ABCJ01000002.1"/>
</dbReference>
<evidence type="ECO:0000256" key="4">
    <source>
        <dbReference type="ARBA" id="ARBA00013028"/>
    </source>
</evidence>
<dbReference type="SUPFAM" id="SSF53686">
    <property type="entry name" value="Tryptophan synthase beta subunit-like PLP-dependent enzymes"/>
    <property type="match status" value="1"/>
</dbReference>
<evidence type="ECO:0000256" key="9">
    <source>
        <dbReference type="ARBA" id="ARBA00049144"/>
    </source>
</evidence>
<dbReference type="GO" id="GO:0030170">
    <property type="term" value="F:pyridoxal phosphate binding"/>
    <property type="evidence" value="ECO:0007669"/>
    <property type="project" value="InterPro"/>
</dbReference>
<feature type="domain" description="Threonine synthase N-terminal" evidence="13">
    <location>
        <begin position="2"/>
        <end position="76"/>
    </location>
</feature>
<evidence type="ECO:0000256" key="5">
    <source>
        <dbReference type="ARBA" id="ARBA00018679"/>
    </source>
</evidence>
<evidence type="ECO:0000256" key="3">
    <source>
        <dbReference type="ARBA" id="ARBA00005517"/>
    </source>
</evidence>
<evidence type="ECO:0000256" key="7">
    <source>
        <dbReference type="ARBA" id="ARBA00022697"/>
    </source>
</evidence>
<comment type="pathway">
    <text evidence="2">Amino-acid biosynthesis; L-threonine biosynthesis; L-threonine from L-aspartate: step 5/5.</text>
</comment>
<dbReference type="PROSITE" id="PS00165">
    <property type="entry name" value="DEHYDRATASE_SER_THR"/>
    <property type="match status" value="1"/>
</dbReference>
<proteinExistence type="inferred from homology"/>
<dbReference type="InterPro" id="IPR037158">
    <property type="entry name" value="Thr_synth_N_sf"/>
</dbReference>
<dbReference type="InterPro" id="IPR000634">
    <property type="entry name" value="Ser/Thr_deHydtase_PyrdxlP-BS"/>
</dbReference>
<dbReference type="Proteomes" id="UP000003288">
    <property type="component" value="Unassembled WGS sequence"/>
</dbReference>
<dbReference type="CDD" id="cd01560">
    <property type="entry name" value="Thr-synth_2"/>
    <property type="match status" value="1"/>
</dbReference>
<organism evidence="14 15">
    <name type="scientific">Caminibacter mediatlanticus TB-2</name>
    <dbReference type="NCBI Taxonomy" id="391592"/>
    <lineage>
        <taxon>Bacteria</taxon>
        <taxon>Pseudomonadati</taxon>
        <taxon>Campylobacterota</taxon>
        <taxon>Epsilonproteobacteria</taxon>
        <taxon>Nautiliales</taxon>
        <taxon>Nautiliaceae</taxon>
        <taxon>Caminibacter</taxon>
    </lineage>
</organism>
<dbReference type="GO" id="GO:0005737">
    <property type="term" value="C:cytoplasm"/>
    <property type="evidence" value="ECO:0007669"/>
    <property type="project" value="TreeGrafter"/>
</dbReference>
<gene>
    <name evidence="14" type="ORF">CMTB2_06446</name>
</gene>
<evidence type="ECO:0000256" key="1">
    <source>
        <dbReference type="ARBA" id="ARBA00001933"/>
    </source>
</evidence>
<comment type="similarity">
    <text evidence="3">Belongs to the threonine synthase family.</text>
</comment>
<evidence type="ECO:0000256" key="8">
    <source>
        <dbReference type="ARBA" id="ARBA00022898"/>
    </source>
</evidence>
<evidence type="ECO:0000313" key="14">
    <source>
        <dbReference type="EMBL" id="EDM23871.1"/>
    </source>
</evidence>
<dbReference type="InterPro" id="IPR036052">
    <property type="entry name" value="TrpB-like_PALP_sf"/>
</dbReference>
<keyword evidence="14" id="KW-0456">Lyase</keyword>
<dbReference type="Pfam" id="PF14821">
    <property type="entry name" value="Thr_synth_N"/>
    <property type="match status" value="1"/>
</dbReference>
<dbReference type="InterPro" id="IPR001926">
    <property type="entry name" value="TrpB-like_PALP"/>
</dbReference>
<dbReference type="Gene3D" id="3.90.1380.10">
    <property type="entry name" value="Threonine synthase, N-terminal domain"/>
    <property type="match status" value="1"/>
</dbReference>
<dbReference type="PANTHER" id="PTHR43515">
    <property type="entry name" value="THREONINE SYNTHASE-LIKE 1"/>
    <property type="match status" value="1"/>
</dbReference>
<evidence type="ECO:0000313" key="15">
    <source>
        <dbReference type="Proteomes" id="UP000003288"/>
    </source>
</evidence>
<keyword evidence="8 11" id="KW-0663">Pyridoxal phosphate</keyword>
<feature type="domain" description="Tryptophan synthase beta chain-like PALP" evidence="12">
    <location>
        <begin position="107"/>
        <end position="420"/>
    </location>
</feature>
<comment type="catalytic activity">
    <reaction evidence="9">
        <text>O-phospho-L-homoserine + H2O = L-threonine + phosphate</text>
        <dbReference type="Rhea" id="RHEA:10840"/>
        <dbReference type="ChEBI" id="CHEBI:15377"/>
        <dbReference type="ChEBI" id="CHEBI:43474"/>
        <dbReference type="ChEBI" id="CHEBI:57590"/>
        <dbReference type="ChEBI" id="CHEBI:57926"/>
        <dbReference type="EC" id="4.2.3.1"/>
    </reaction>
</comment>
<accession>A0AAI9F2R8</accession>
<dbReference type="NCBIfam" id="TIGR00260">
    <property type="entry name" value="thrC"/>
    <property type="match status" value="1"/>
</dbReference>
<dbReference type="AlphaFoldDB" id="A0AAI9F2R8"/>
<name>A0AAI9F2R8_9BACT</name>
<protein>
    <recommendedName>
        <fullName evidence="5 10">Threonine synthase</fullName>
        <ecNumber evidence="4 10">4.2.3.1</ecNumber>
    </recommendedName>
</protein>
<comment type="caution">
    <text evidence="14">The sequence shown here is derived from an EMBL/GenBank/DDBJ whole genome shotgun (WGS) entry which is preliminary data.</text>
</comment>
<evidence type="ECO:0000256" key="6">
    <source>
        <dbReference type="ARBA" id="ARBA00022605"/>
    </source>
</evidence>
<evidence type="ECO:0000259" key="13">
    <source>
        <dbReference type="Pfam" id="PF14821"/>
    </source>
</evidence>
<feature type="modified residue" description="N6-(pyridoxal phosphate)lysine" evidence="11">
    <location>
        <position position="115"/>
    </location>
</feature>
<dbReference type="PANTHER" id="PTHR43515:SF1">
    <property type="entry name" value="THREONINE SYNTHASE-LIKE 1"/>
    <property type="match status" value="1"/>
</dbReference>